<evidence type="ECO:0000256" key="2">
    <source>
        <dbReference type="ARBA" id="ARBA00022692"/>
    </source>
</evidence>
<evidence type="ECO:0000256" key="5">
    <source>
        <dbReference type="SAM" id="Phobius"/>
    </source>
</evidence>
<dbReference type="AlphaFoldDB" id="A0A844QI96"/>
<feature type="transmembrane region" description="Helical" evidence="5">
    <location>
        <begin position="213"/>
        <end position="230"/>
    </location>
</feature>
<evidence type="ECO:0000313" key="7">
    <source>
        <dbReference type="EMBL" id="MVA99222.1"/>
    </source>
</evidence>
<dbReference type="InterPro" id="IPR051533">
    <property type="entry name" value="WaaL-like"/>
</dbReference>
<feature type="transmembrane region" description="Helical" evidence="5">
    <location>
        <begin position="125"/>
        <end position="147"/>
    </location>
</feature>
<feature type="transmembrane region" description="Helical" evidence="5">
    <location>
        <begin position="93"/>
        <end position="113"/>
    </location>
</feature>
<dbReference type="Pfam" id="PF04932">
    <property type="entry name" value="Wzy_C"/>
    <property type="match status" value="1"/>
</dbReference>
<organism evidence="7 8">
    <name type="scientific">Nitratireductor arenosus</name>
    <dbReference type="NCBI Taxonomy" id="2682096"/>
    <lineage>
        <taxon>Bacteria</taxon>
        <taxon>Pseudomonadati</taxon>
        <taxon>Pseudomonadota</taxon>
        <taxon>Alphaproteobacteria</taxon>
        <taxon>Hyphomicrobiales</taxon>
        <taxon>Phyllobacteriaceae</taxon>
        <taxon>Nitratireductor</taxon>
    </lineage>
</organism>
<feature type="transmembrane region" description="Helical" evidence="5">
    <location>
        <begin position="384"/>
        <end position="404"/>
    </location>
</feature>
<feature type="transmembrane region" description="Helical" evidence="5">
    <location>
        <begin position="167"/>
        <end position="184"/>
    </location>
</feature>
<keyword evidence="4 5" id="KW-0472">Membrane</keyword>
<evidence type="ECO:0000259" key="6">
    <source>
        <dbReference type="Pfam" id="PF04932"/>
    </source>
</evidence>
<comment type="caution">
    <text evidence="7">The sequence shown here is derived from an EMBL/GenBank/DDBJ whole genome shotgun (WGS) entry which is preliminary data.</text>
</comment>
<accession>A0A844QI96</accession>
<feature type="transmembrane region" description="Helical" evidence="5">
    <location>
        <begin position="17"/>
        <end position="37"/>
    </location>
</feature>
<dbReference type="PANTHER" id="PTHR37422:SF21">
    <property type="entry name" value="EXOQ-LIKE PROTEIN"/>
    <property type="match status" value="1"/>
</dbReference>
<reference evidence="7 8" key="1">
    <citation type="submission" date="2019-12" db="EMBL/GenBank/DDBJ databases">
        <title>Nitratireductor arenosus sp. nov., Isolated from sea sand, Jeju island, South Korea.</title>
        <authorList>
            <person name="Kim W."/>
        </authorList>
    </citation>
    <scope>NUCLEOTIDE SEQUENCE [LARGE SCALE GENOMIC DNA]</scope>
    <source>
        <strain evidence="7 8">CAU 1489</strain>
    </source>
</reference>
<dbReference type="RefSeq" id="WP_156714166.1">
    <property type="nucleotide sequence ID" value="NZ_WPHG01000004.1"/>
</dbReference>
<evidence type="ECO:0000256" key="1">
    <source>
        <dbReference type="ARBA" id="ARBA00004141"/>
    </source>
</evidence>
<dbReference type="EMBL" id="WPHG01000004">
    <property type="protein sequence ID" value="MVA99222.1"/>
    <property type="molecule type" value="Genomic_DNA"/>
</dbReference>
<sequence>MTAIAPTLPRQAINAKLVSLLAAAAIALGVFLSGFVIREPAPYELYMAVLIPIWALFGLHVSRGMVPLLVLLVVFNLGGVVSMLQMADLNDAPLYLAVSLFLALTSVFFAAVLEQRPELYRLIFQAWIAAALSTAFFGILGYFHAFPGAEMFTKFERAAGVFEDPNVFGPFITLPGIYLLYRLLTGPIARIPYYALPLLVIAFGLFLSFSRGAWGLFAISAMLITLAVFVRHRGGAFRMKIIVMALIALALLVTGILIALQVPAIADLFASRARLVQDYDGARLGRFARHAIGFSIALENPLGIGPLEFGKTFGEDTHNIWLKSLLAYSWLGFAAYAVLIVWTLAAGFRILLRDRPWHPYLLCAYVVLVGHILLGTVIDTDHWRHFYLLLGLVWGAIALEYRLARTGPPRAPSR</sequence>
<feature type="transmembrane region" description="Helical" evidence="5">
    <location>
        <begin position="242"/>
        <end position="266"/>
    </location>
</feature>
<feature type="transmembrane region" description="Helical" evidence="5">
    <location>
        <begin position="68"/>
        <end position="87"/>
    </location>
</feature>
<feature type="transmembrane region" description="Helical" evidence="5">
    <location>
        <begin position="43"/>
        <end position="61"/>
    </location>
</feature>
<dbReference type="InterPro" id="IPR007016">
    <property type="entry name" value="O-antigen_ligase-rel_domated"/>
</dbReference>
<dbReference type="PANTHER" id="PTHR37422">
    <property type="entry name" value="TEICHURONIC ACID BIOSYNTHESIS PROTEIN TUAE"/>
    <property type="match status" value="1"/>
</dbReference>
<keyword evidence="8" id="KW-1185">Reference proteome</keyword>
<comment type="subcellular location">
    <subcellularLocation>
        <location evidence="1">Membrane</location>
        <topology evidence="1">Multi-pass membrane protein</topology>
    </subcellularLocation>
</comment>
<dbReference type="Proteomes" id="UP000463224">
    <property type="component" value="Unassembled WGS sequence"/>
</dbReference>
<evidence type="ECO:0000313" key="8">
    <source>
        <dbReference type="Proteomes" id="UP000463224"/>
    </source>
</evidence>
<evidence type="ECO:0000256" key="4">
    <source>
        <dbReference type="ARBA" id="ARBA00023136"/>
    </source>
</evidence>
<feature type="transmembrane region" description="Helical" evidence="5">
    <location>
        <begin position="360"/>
        <end position="378"/>
    </location>
</feature>
<name>A0A844QI96_9HYPH</name>
<feature type="domain" description="O-antigen ligase-related" evidence="6">
    <location>
        <begin position="198"/>
        <end position="336"/>
    </location>
</feature>
<proteinExistence type="predicted"/>
<evidence type="ECO:0000256" key="3">
    <source>
        <dbReference type="ARBA" id="ARBA00022989"/>
    </source>
</evidence>
<dbReference type="GO" id="GO:0016020">
    <property type="term" value="C:membrane"/>
    <property type="evidence" value="ECO:0007669"/>
    <property type="project" value="UniProtKB-SubCell"/>
</dbReference>
<protein>
    <recommendedName>
        <fullName evidence="6">O-antigen ligase-related domain-containing protein</fullName>
    </recommendedName>
</protein>
<keyword evidence="2 5" id="KW-0812">Transmembrane</keyword>
<feature type="transmembrane region" description="Helical" evidence="5">
    <location>
        <begin position="191"/>
        <end position="207"/>
    </location>
</feature>
<feature type="transmembrane region" description="Helical" evidence="5">
    <location>
        <begin position="327"/>
        <end position="348"/>
    </location>
</feature>
<gene>
    <name evidence="7" type="ORF">GN330_18400</name>
</gene>
<keyword evidence="3 5" id="KW-1133">Transmembrane helix</keyword>